<feature type="region of interest" description="Disordered" evidence="2">
    <location>
        <begin position="370"/>
        <end position="408"/>
    </location>
</feature>
<sequence length="446" mass="46987">MIETLAIEGYRSLRHLVLPLGRLTVVTGANGAGKSSLYRSLRLLAECALGGAVGALAREGGLPSTLWAGPEVIGRAVRAGVHPVQGTVRSGPVALRLGFASGPDLLPDGAAPAGAPLTGAYGYAIDLGLPQDGGASFGLDPEIKTEVVWSGPVLRPATLVADRHGPSVRLRDEDGSWQVSGRRLRSFDSMLSEVVDPVGAPELLVVRERLRSWRFYDQFRTDALAPARGAHVGTRTPVLAHDGADLAAALETIRELGLADELDAAVEDAFPGSTVRVRVTDDGRFSLELRQHGLLRPLGSAELSDGTLRYLLWVAALLTPRPPELLVLNEPETSLHPELLPALGSLIAGAAQRTQVVVVTHSGALVRAMEEAADGSRARTPSPRSDGSAERTGRSGPRGLPAAHGVPGLHGLPGLAHVELVKELGETTVAGREGPLDEPLWHWPKR</sequence>
<dbReference type="RefSeq" id="WP_191800251.1">
    <property type="nucleotide sequence ID" value="NZ_JACSQF010000001.1"/>
</dbReference>
<dbReference type="Gene3D" id="3.40.50.300">
    <property type="entry name" value="P-loop containing nucleotide triphosphate hydrolases"/>
    <property type="match status" value="2"/>
</dbReference>
<name>A0ABR8TU77_9CELL</name>
<keyword evidence="5" id="KW-1185">Reference proteome</keyword>
<comment type="caution">
    <text evidence="4">The sequence shown here is derived from an EMBL/GenBank/DDBJ whole genome shotgun (WGS) entry which is preliminary data.</text>
</comment>
<protein>
    <submittedName>
        <fullName evidence="4">AAA family ATPase</fullName>
    </submittedName>
</protein>
<evidence type="ECO:0000256" key="2">
    <source>
        <dbReference type="SAM" id="MobiDB-lite"/>
    </source>
</evidence>
<dbReference type="PANTHER" id="PTHR32182">
    <property type="entry name" value="DNA REPLICATION AND REPAIR PROTEIN RECF"/>
    <property type="match status" value="1"/>
</dbReference>
<evidence type="ECO:0000313" key="5">
    <source>
        <dbReference type="Proteomes" id="UP000655570"/>
    </source>
</evidence>
<dbReference type="InterPro" id="IPR003959">
    <property type="entry name" value="ATPase_AAA_core"/>
</dbReference>
<organism evidence="4 5">
    <name type="scientific">Oerskovia merdavium</name>
    <dbReference type="NCBI Taxonomy" id="2762227"/>
    <lineage>
        <taxon>Bacteria</taxon>
        <taxon>Bacillati</taxon>
        <taxon>Actinomycetota</taxon>
        <taxon>Actinomycetes</taxon>
        <taxon>Micrococcales</taxon>
        <taxon>Cellulomonadaceae</taxon>
        <taxon>Oerskovia</taxon>
    </lineage>
</organism>
<dbReference type="PIRSF" id="PIRSF029347">
    <property type="entry name" value="RecF"/>
    <property type="match status" value="1"/>
</dbReference>
<gene>
    <name evidence="4" type="ORF">H9641_01195</name>
</gene>
<dbReference type="Proteomes" id="UP000655570">
    <property type="component" value="Unassembled WGS sequence"/>
</dbReference>
<dbReference type="Pfam" id="PF13304">
    <property type="entry name" value="AAA_21"/>
    <property type="match status" value="1"/>
</dbReference>
<dbReference type="PANTHER" id="PTHR32182:SF25">
    <property type="entry name" value="SLR1056 PROTEIN"/>
    <property type="match status" value="1"/>
</dbReference>
<evidence type="ECO:0000313" key="4">
    <source>
        <dbReference type="EMBL" id="MBD7979338.1"/>
    </source>
</evidence>
<dbReference type="EMBL" id="JACSQF010000001">
    <property type="protein sequence ID" value="MBD7979338.1"/>
    <property type="molecule type" value="Genomic_DNA"/>
</dbReference>
<accession>A0ABR8TU77</accession>
<dbReference type="InterPro" id="IPR014555">
    <property type="entry name" value="RecF-like"/>
</dbReference>
<proteinExistence type="predicted"/>
<keyword evidence="1" id="KW-0227">DNA damage</keyword>
<keyword evidence="1" id="KW-0742">SOS response</keyword>
<evidence type="ECO:0000256" key="1">
    <source>
        <dbReference type="ARBA" id="ARBA00023236"/>
    </source>
</evidence>
<dbReference type="InterPro" id="IPR027417">
    <property type="entry name" value="P-loop_NTPase"/>
</dbReference>
<evidence type="ECO:0000259" key="3">
    <source>
        <dbReference type="Pfam" id="PF13304"/>
    </source>
</evidence>
<feature type="domain" description="ATPase AAA-type core" evidence="3">
    <location>
        <begin position="172"/>
        <end position="366"/>
    </location>
</feature>
<reference evidence="4 5" key="1">
    <citation type="submission" date="2020-08" db="EMBL/GenBank/DDBJ databases">
        <title>A Genomic Blueprint of the Chicken Gut Microbiome.</title>
        <authorList>
            <person name="Gilroy R."/>
            <person name="Ravi A."/>
            <person name="Getino M."/>
            <person name="Pursley I."/>
            <person name="Horton D.L."/>
            <person name="Alikhan N.-F."/>
            <person name="Baker D."/>
            <person name="Gharbi K."/>
            <person name="Hall N."/>
            <person name="Watson M."/>
            <person name="Adriaenssens E.M."/>
            <person name="Foster-Nyarko E."/>
            <person name="Jarju S."/>
            <person name="Secka A."/>
            <person name="Antonio M."/>
            <person name="Oren A."/>
            <person name="Chaudhuri R."/>
            <person name="La Ragione R.M."/>
            <person name="Hildebrand F."/>
            <person name="Pallen M.J."/>
        </authorList>
    </citation>
    <scope>NUCLEOTIDE SEQUENCE [LARGE SCALE GENOMIC DNA]</scope>
    <source>
        <strain evidence="4 5">Sa2CUA9</strain>
    </source>
</reference>
<dbReference type="SUPFAM" id="SSF52540">
    <property type="entry name" value="P-loop containing nucleoside triphosphate hydrolases"/>
    <property type="match status" value="1"/>
</dbReference>